<evidence type="ECO:0000256" key="7">
    <source>
        <dbReference type="ARBA" id="ARBA00023136"/>
    </source>
</evidence>
<organism evidence="10 11">
    <name type="scientific">Tetrahymena thermophila (strain SB210)</name>
    <dbReference type="NCBI Taxonomy" id="312017"/>
    <lineage>
        <taxon>Eukaryota</taxon>
        <taxon>Sar</taxon>
        <taxon>Alveolata</taxon>
        <taxon>Ciliophora</taxon>
        <taxon>Intramacronucleata</taxon>
        <taxon>Oligohymenophorea</taxon>
        <taxon>Hymenostomatida</taxon>
        <taxon>Tetrahymenina</taxon>
        <taxon>Tetrahymenidae</taxon>
        <taxon>Tetrahymena</taxon>
    </lineage>
</organism>
<dbReference type="Gene3D" id="3.40.50.300">
    <property type="entry name" value="P-loop containing nucleotide triphosphate hydrolases"/>
    <property type="match status" value="1"/>
</dbReference>
<name>I7M366_TETTS</name>
<dbReference type="PANTHER" id="PTHR19229">
    <property type="entry name" value="ATP-BINDING CASSETTE TRANSPORTER SUBFAMILY A ABCA"/>
    <property type="match status" value="1"/>
</dbReference>
<evidence type="ECO:0000256" key="8">
    <source>
        <dbReference type="SAM" id="Phobius"/>
    </source>
</evidence>
<dbReference type="SMART" id="SM00382">
    <property type="entry name" value="AAA"/>
    <property type="match status" value="1"/>
</dbReference>
<reference evidence="11" key="1">
    <citation type="journal article" date="2006" name="PLoS Biol.">
        <title>Macronuclear genome sequence of the ciliate Tetrahymena thermophila, a model eukaryote.</title>
        <authorList>
            <person name="Eisen J.A."/>
            <person name="Coyne R.S."/>
            <person name="Wu M."/>
            <person name="Wu D."/>
            <person name="Thiagarajan M."/>
            <person name="Wortman J.R."/>
            <person name="Badger J.H."/>
            <person name="Ren Q."/>
            <person name="Amedeo P."/>
            <person name="Jones K.M."/>
            <person name="Tallon L.J."/>
            <person name="Delcher A.L."/>
            <person name="Salzberg S.L."/>
            <person name="Silva J.C."/>
            <person name="Haas B.J."/>
            <person name="Majoros W.H."/>
            <person name="Farzad M."/>
            <person name="Carlton J.M."/>
            <person name="Smith R.K. Jr."/>
            <person name="Garg J."/>
            <person name="Pearlman R.E."/>
            <person name="Karrer K.M."/>
            <person name="Sun L."/>
            <person name="Manning G."/>
            <person name="Elde N.C."/>
            <person name="Turkewitz A.P."/>
            <person name="Asai D.J."/>
            <person name="Wilkes D.E."/>
            <person name="Wang Y."/>
            <person name="Cai H."/>
            <person name="Collins K."/>
            <person name="Stewart B.A."/>
            <person name="Lee S.R."/>
            <person name="Wilamowska K."/>
            <person name="Weinberg Z."/>
            <person name="Ruzzo W.L."/>
            <person name="Wloga D."/>
            <person name="Gaertig J."/>
            <person name="Frankel J."/>
            <person name="Tsao C.-C."/>
            <person name="Gorovsky M.A."/>
            <person name="Keeling P.J."/>
            <person name="Waller R.F."/>
            <person name="Patron N.J."/>
            <person name="Cherry J.M."/>
            <person name="Stover N.A."/>
            <person name="Krieger C.J."/>
            <person name="del Toro C."/>
            <person name="Ryder H.F."/>
            <person name="Williamson S.C."/>
            <person name="Barbeau R.A."/>
            <person name="Hamilton E.P."/>
            <person name="Orias E."/>
        </authorList>
    </citation>
    <scope>NUCLEOTIDE SEQUENCE [LARGE SCALE GENOMIC DNA]</scope>
    <source>
        <strain evidence="11">SB210</strain>
    </source>
</reference>
<dbReference type="PANTHER" id="PTHR19229:SF263">
    <property type="entry name" value="CHROMOSOME UNDETERMINED SCAFFOLD_17, WHOLE GENOME SHOTGUN SEQUENCE"/>
    <property type="match status" value="1"/>
</dbReference>
<dbReference type="InterPro" id="IPR017871">
    <property type="entry name" value="ABC_transporter-like_CS"/>
</dbReference>
<dbReference type="InterPro" id="IPR027417">
    <property type="entry name" value="P-loop_NTPase"/>
</dbReference>
<keyword evidence="5" id="KW-0067">ATP-binding</keyword>
<accession>I7M366</accession>
<evidence type="ECO:0000256" key="6">
    <source>
        <dbReference type="ARBA" id="ARBA00022989"/>
    </source>
</evidence>
<dbReference type="InterPro" id="IPR013525">
    <property type="entry name" value="ABC2_TM"/>
</dbReference>
<dbReference type="PROSITE" id="PS00211">
    <property type="entry name" value="ABC_TRANSPORTER_1"/>
    <property type="match status" value="1"/>
</dbReference>
<feature type="transmembrane region" description="Helical" evidence="8">
    <location>
        <begin position="62"/>
        <end position="81"/>
    </location>
</feature>
<dbReference type="PROSITE" id="PS50893">
    <property type="entry name" value="ABC_TRANSPORTER_2"/>
    <property type="match status" value="1"/>
</dbReference>
<dbReference type="SUPFAM" id="SSF52540">
    <property type="entry name" value="P-loop containing nucleoside triphosphate hydrolases"/>
    <property type="match status" value="1"/>
</dbReference>
<dbReference type="Pfam" id="PF12698">
    <property type="entry name" value="ABC2_membrane_3"/>
    <property type="match status" value="1"/>
</dbReference>
<comment type="subcellular location">
    <subcellularLocation>
        <location evidence="1">Membrane</location>
        <topology evidence="1">Multi-pass membrane protein</topology>
    </subcellularLocation>
</comment>
<dbReference type="Pfam" id="PF00005">
    <property type="entry name" value="ABC_tran"/>
    <property type="match status" value="1"/>
</dbReference>
<dbReference type="GO" id="GO:0016887">
    <property type="term" value="F:ATP hydrolysis activity"/>
    <property type="evidence" value="ECO:0007669"/>
    <property type="project" value="InterPro"/>
</dbReference>
<evidence type="ECO:0000259" key="9">
    <source>
        <dbReference type="PROSITE" id="PS50893"/>
    </source>
</evidence>
<feature type="transmembrane region" description="Helical" evidence="8">
    <location>
        <begin position="378"/>
        <end position="400"/>
    </location>
</feature>
<dbReference type="eggNOG" id="KOG0059">
    <property type="taxonomic scope" value="Eukaryota"/>
</dbReference>
<dbReference type="OMA" id="CMTINDI"/>
<dbReference type="GeneID" id="7829390"/>
<dbReference type="GO" id="GO:0140359">
    <property type="term" value="F:ABC-type transporter activity"/>
    <property type="evidence" value="ECO:0007669"/>
    <property type="project" value="InterPro"/>
</dbReference>
<dbReference type="CDD" id="cd03263">
    <property type="entry name" value="ABC_subfamily_A"/>
    <property type="match status" value="1"/>
</dbReference>
<evidence type="ECO:0000256" key="4">
    <source>
        <dbReference type="ARBA" id="ARBA00022741"/>
    </source>
</evidence>
<keyword evidence="4" id="KW-0547">Nucleotide-binding</keyword>
<feature type="transmembrane region" description="Helical" evidence="8">
    <location>
        <begin position="412"/>
        <end position="436"/>
    </location>
</feature>
<evidence type="ECO:0000256" key="1">
    <source>
        <dbReference type="ARBA" id="ARBA00004141"/>
    </source>
</evidence>
<evidence type="ECO:0000256" key="3">
    <source>
        <dbReference type="ARBA" id="ARBA00022692"/>
    </source>
</evidence>
<evidence type="ECO:0000313" key="10">
    <source>
        <dbReference type="EMBL" id="EAS02432.1"/>
    </source>
</evidence>
<keyword evidence="7 8" id="KW-0472">Membrane</keyword>
<dbReference type="Proteomes" id="UP000009168">
    <property type="component" value="Unassembled WGS sequence"/>
</dbReference>
<dbReference type="GO" id="GO:0005319">
    <property type="term" value="F:lipid transporter activity"/>
    <property type="evidence" value="ECO:0007669"/>
    <property type="project" value="TreeGrafter"/>
</dbReference>
<dbReference type="AlphaFoldDB" id="I7M366"/>
<dbReference type="GO" id="GO:0005524">
    <property type="term" value="F:ATP binding"/>
    <property type="evidence" value="ECO:0007669"/>
    <property type="project" value="UniProtKB-KW"/>
</dbReference>
<dbReference type="EMBL" id="GG662537">
    <property type="protein sequence ID" value="EAS02432.1"/>
    <property type="molecule type" value="Genomic_DNA"/>
</dbReference>
<keyword evidence="2" id="KW-0813">Transport</keyword>
<keyword evidence="11" id="KW-1185">Reference proteome</keyword>
<dbReference type="KEGG" id="tet:TTHERM_00728910"/>
<evidence type="ECO:0000256" key="5">
    <source>
        <dbReference type="ARBA" id="ARBA00022840"/>
    </source>
</evidence>
<dbReference type="RefSeq" id="XP_001022677.1">
    <property type="nucleotide sequence ID" value="XM_001022677.3"/>
</dbReference>
<evidence type="ECO:0000313" key="11">
    <source>
        <dbReference type="Proteomes" id="UP000009168"/>
    </source>
</evidence>
<proteinExistence type="predicted"/>
<feature type="domain" description="ABC transporter" evidence="9">
    <location>
        <begin position="619"/>
        <end position="858"/>
    </location>
</feature>
<feature type="transmembrane region" description="Helical" evidence="8">
    <location>
        <begin position="342"/>
        <end position="363"/>
    </location>
</feature>
<keyword evidence="3 8" id="KW-0812">Transmembrane</keyword>
<dbReference type="GO" id="GO:0016020">
    <property type="term" value="C:membrane"/>
    <property type="evidence" value="ECO:0007669"/>
    <property type="project" value="UniProtKB-SubCell"/>
</dbReference>
<sequence>MKRFEVQNQRIAEVVQIDEERSLLHKEMRLNKKSLLAKALIHIKLMMQKNFLIMKKNQKTTLFQLSSPLIVCILLTIWQTLANNLTKITMIENQIETVGSLPKCIQGKGQLEECITIAYGVVGEKEQWIDHTLDYLALQNDLDRKSDIIELNITAPQDFSNFIKAYPNRTQVGIVFCTSNYSITGDLSFPCNKVSDVKGYEYLGQDKRMIFYNIFYNWTLFYRSPYLQGSIGQNTHKDWFLTRLKINLDNGIIDYFSKTPEQQQVKLTKNTLNQRVQIVQQDYPISPSRFTTGYDVVTSNGAFYFFVPIMINFITTINEILREKQKKLRQGITVMGMTNFSYWVSWILTALVVNSSTSFIQIVCGRLFGFDIFVKTPLIVLFSFLVAFGMSVTFIGFLITNICSDTSNGYTFAYGFLLMALVMEFFLTSGFFIYYLHRLDAEFFVAAIKRVFSLYPAFHYSKMYGDIAFKSGKHYSVADSRWIEGVGYKYSDLFEPIKGKFTIPKESFYECPTTFESFIHLNLVSTLYFLLAIYCDIVFPNNRGTQESPLFFLSFEYWYKILGLKQKQEEKRQLRKTSFELRQQQKEYNYSDMNLYNTVSRERSRVQGNDKGGAEVKGMRVIGLGKTFHKYPFGIKSSKDKIALKDVYFEVDGGELIAILGHNGAGKSTMINILTGLLSASTGTANMLGFDINTQMAEIQSIMGVCPQFDILWDELTAEEHLQMYCMLKGIPVGMIPKEINTRLQEVGLFHVKKASVGTYSGGMKRRVSLAISAIGNPKIIFMDEPTTGMDPKTRREIWEMVKNLKRDKAIVLTTHAMEEAEALSDRIIVVAGGQLKCIGTSLYLKNHYSDGYRLSVVTEPQYVDYARIELKKLLPSCKIQDSSGGSIVACVPVLNLNELGNFFKIMESDGNQIEVMDQRSINFKKYVKDWGLSHSTLEEVFLKITKSKSYLV</sequence>
<dbReference type="InterPro" id="IPR003439">
    <property type="entry name" value="ABC_transporter-like_ATP-bd"/>
</dbReference>
<keyword evidence="6 8" id="KW-1133">Transmembrane helix</keyword>
<dbReference type="InParanoid" id="I7M366"/>
<protein>
    <submittedName>
        <fullName evidence="10">Transporter family ABC domain protein</fullName>
    </submittedName>
</protein>
<feature type="transmembrane region" description="Helical" evidence="8">
    <location>
        <begin position="302"/>
        <end position="321"/>
    </location>
</feature>
<dbReference type="HOGENOM" id="CLU_000604_19_5_1"/>
<dbReference type="FunFam" id="3.40.50.300:FF:000665">
    <property type="entry name" value="ABC transporter A family member 2"/>
    <property type="match status" value="1"/>
</dbReference>
<dbReference type="InterPro" id="IPR003593">
    <property type="entry name" value="AAA+_ATPase"/>
</dbReference>
<evidence type="ECO:0000256" key="2">
    <source>
        <dbReference type="ARBA" id="ARBA00022448"/>
    </source>
</evidence>
<dbReference type="OrthoDB" id="10255969at2759"/>
<gene>
    <name evidence="10" type="ORF">TTHERM_00728910</name>
</gene>
<dbReference type="InterPro" id="IPR026082">
    <property type="entry name" value="ABCA"/>
</dbReference>